<keyword evidence="12" id="KW-0676">Redox-active center</keyword>
<dbReference type="PROSITE" id="PS00194">
    <property type="entry name" value="THIOREDOXIN_1"/>
    <property type="match status" value="1"/>
</dbReference>
<protein>
    <recommendedName>
        <fullName evidence="3">protein disulfide-isomerase</fullName>
        <ecNumber evidence="3">5.3.4.1</ecNumber>
    </recommendedName>
</protein>
<comment type="subcellular location">
    <subcellularLocation>
        <location evidence="2">Endoplasmic reticulum membrane</location>
        <topology evidence="2">Single-pass membrane protein</topology>
    </subcellularLocation>
</comment>
<dbReference type="STRING" id="8030.ENSSSAP00000058701"/>
<evidence type="ECO:0000256" key="15">
    <source>
        <dbReference type="SAM" id="Phobius"/>
    </source>
</evidence>
<dbReference type="Bgee" id="ENSSSAG00000055112">
    <property type="expression patterns" value="Expressed in camera-type eye and 6 other cell types or tissues"/>
</dbReference>
<keyword evidence="11" id="KW-0413">Isomerase</keyword>
<evidence type="ECO:0000259" key="17">
    <source>
        <dbReference type="PROSITE" id="PS51352"/>
    </source>
</evidence>
<feature type="chain" id="PRO_5010310214" description="protein disulfide-isomerase" evidence="16">
    <location>
        <begin position="27"/>
        <end position="444"/>
    </location>
</feature>
<evidence type="ECO:0000256" key="4">
    <source>
        <dbReference type="ARBA" id="ARBA00022692"/>
    </source>
</evidence>
<evidence type="ECO:0000313" key="18">
    <source>
        <dbReference type="Proteomes" id="UP001652741"/>
    </source>
</evidence>
<evidence type="ECO:0000256" key="10">
    <source>
        <dbReference type="ARBA" id="ARBA00023180"/>
    </source>
</evidence>
<dbReference type="Gene3D" id="3.40.30.10">
    <property type="entry name" value="Glutaredoxin"/>
    <property type="match status" value="2"/>
</dbReference>
<feature type="signal peptide" evidence="16">
    <location>
        <begin position="1"/>
        <end position="26"/>
    </location>
</feature>
<comment type="function">
    <text evidence="13">Probable disulfide isomerase, which participates in the folding of proteins containing disulfide bonds. May act as a dithiol oxidase. Acts as a regulator of endoplasmic reticulum-mitochondria contact sites via its ability to regulate redox signals.</text>
</comment>
<dbReference type="FunFam" id="3.40.30.10:FF:000121">
    <property type="entry name" value="protein disulfide-isomerase TMX3 isoform X1"/>
    <property type="match status" value="1"/>
</dbReference>
<evidence type="ECO:0000256" key="2">
    <source>
        <dbReference type="ARBA" id="ARBA00004389"/>
    </source>
</evidence>
<dbReference type="InterPro" id="IPR017937">
    <property type="entry name" value="Thioredoxin_CS"/>
</dbReference>
<organism evidence="18 19">
    <name type="scientific">Salmo salar</name>
    <name type="common">Atlantic salmon</name>
    <dbReference type="NCBI Taxonomy" id="8030"/>
    <lineage>
        <taxon>Eukaryota</taxon>
        <taxon>Metazoa</taxon>
        <taxon>Chordata</taxon>
        <taxon>Craniata</taxon>
        <taxon>Vertebrata</taxon>
        <taxon>Euteleostomi</taxon>
        <taxon>Actinopterygii</taxon>
        <taxon>Neopterygii</taxon>
        <taxon>Teleostei</taxon>
        <taxon>Protacanthopterygii</taxon>
        <taxon>Salmoniformes</taxon>
        <taxon>Salmonidae</taxon>
        <taxon>Salmoninae</taxon>
        <taxon>Salmo</taxon>
    </lineage>
</organism>
<dbReference type="KEGG" id="sasa:106597366"/>
<keyword evidence="18" id="KW-1185">Reference proteome</keyword>
<feature type="domain" description="Thioredoxin" evidence="17">
    <location>
        <begin position="15"/>
        <end position="132"/>
    </location>
</feature>
<dbReference type="EC" id="5.3.4.1" evidence="3"/>
<evidence type="ECO:0000256" key="12">
    <source>
        <dbReference type="ARBA" id="ARBA00023284"/>
    </source>
</evidence>
<dbReference type="GO" id="GO:0003756">
    <property type="term" value="F:protein disulfide isomerase activity"/>
    <property type="evidence" value="ECO:0007669"/>
    <property type="project" value="UniProtKB-EC"/>
</dbReference>
<dbReference type="InterPro" id="IPR052250">
    <property type="entry name" value="PDI_TMX3"/>
</dbReference>
<dbReference type="InterPro" id="IPR036249">
    <property type="entry name" value="Thioredoxin-like_sf"/>
</dbReference>
<accession>A0A1S3QX72</accession>
<evidence type="ECO:0000256" key="16">
    <source>
        <dbReference type="SAM" id="SignalP"/>
    </source>
</evidence>
<dbReference type="GeneID" id="106597366"/>
<evidence type="ECO:0000256" key="7">
    <source>
        <dbReference type="ARBA" id="ARBA00022989"/>
    </source>
</evidence>
<evidence type="ECO:0000256" key="8">
    <source>
        <dbReference type="ARBA" id="ARBA00023136"/>
    </source>
</evidence>
<gene>
    <name evidence="19" type="primary">LOC106597366</name>
</gene>
<evidence type="ECO:0000256" key="13">
    <source>
        <dbReference type="ARBA" id="ARBA00045246"/>
    </source>
</evidence>
<dbReference type="Pfam" id="PF13848">
    <property type="entry name" value="Thioredoxin_6"/>
    <property type="match status" value="1"/>
</dbReference>
<feature type="compositionally biased region" description="Basic and acidic residues" evidence="14">
    <location>
        <begin position="409"/>
        <end position="430"/>
    </location>
</feature>
<keyword evidence="8 15" id="KW-0472">Membrane</keyword>
<dbReference type="GO" id="GO:0009986">
    <property type="term" value="C:cell surface"/>
    <property type="evidence" value="ECO:0007669"/>
    <property type="project" value="TreeGrafter"/>
</dbReference>
<dbReference type="Pfam" id="PF00085">
    <property type="entry name" value="Thioredoxin"/>
    <property type="match status" value="1"/>
</dbReference>
<dbReference type="PANTHER" id="PTHR46426:SF1">
    <property type="entry name" value="PROTEIN DISULFIDE-ISOMERASE TMX3"/>
    <property type="match status" value="1"/>
</dbReference>
<dbReference type="Proteomes" id="UP001652741">
    <property type="component" value="Chromosome ssa03"/>
</dbReference>
<dbReference type="SUPFAM" id="SSF52833">
    <property type="entry name" value="Thioredoxin-like"/>
    <property type="match status" value="1"/>
</dbReference>
<keyword evidence="5 16" id="KW-0732">Signal</keyword>
<dbReference type="OrthoDB" id="74910at2759"/>
<dbReference type="OMA" id="KDFYSRE"/>
<keyword evidence="10" id="KW-0325">Glycoprotein</keyword>
<feature type="transmembrane region" description="Helical" evidence="15">
    <location>
        <begin position="377"/>
        <end position="398"/>
    </location>
</feature>
<sequence length="444" mass="50778">MMANNKFIVMCTVSLTVLFSIATVSAFVEELDDTFKDTRKPDEIWLIGFYAPWCTYCKQLDPVWYEIGAELKNIGSPVNVGKVDADIHTSFAKEFRVTDYPAIKLLKDDLKYTYRGPRTKDGILEFADRVSGPLVRSLPSQQVFQNVMSRHGVLFVYVGGPSDLKEKYISVAKEMIVHTYFFSAARNILPKTVTLEDYPAVAVFKDGTYFLYDEQQDGDLTSWINRERFLNYLPIDSYTLYAMGDTDKLVVLAVVEEKTPTKESIHYKTMVKRVATEYKDFYSREFQFGHMDGNEYINGLIMEEVSMPFIIVLNMSNDGYFLPPNKVETKDQLLKFIDGVLKGRIKSQGGNGFYQRFIRMAFNTKTTLTIIFTKAPLLGIFLVFVFGFVGSTFCYVLYKTCHIVRSGMKDEEPITGEREEPNQVKGPGRDKKTKKKNPAEKKAD</sequence>
<dbReference type="RefSeq" id="XP_014044039.1">
    <property type="nucleotide sequence ID" value="XM_014188564.2"/>
</dbReference>
<evidence type="ECO:0000256" key="14">
    <source>
        <dbReference type="SAM" id="MobiDB-lite"/>
    </source>
</evidence>
<proteinExistence type="predicted"/>
<dbReference type="PANTHER" id="PTHR46426">
    <property type="entry name" value="PROTEIN DISULFIDE-ISOMERASE TMX3"/>
    <property type="match status" value="1"/>
</dbReference>
<dbReference type="InterPro" id="IPR013766">
    <property type="entry name" value="Thioredoxin_domain"/>
</dbReference>
<evidence type="ECO:0000313" key="19">
    <source>
        <dbReference type="RefSeq" id="XP_014044039.1"/>
    </source>
</evidence>
<evidence type="ECO:0000256" key="3">
    <source>
        <dbReference type="ARBA" id="ARBA00012723"/>
    </source>
</evidence>
<dbReference type="AlphaFoldDB" id="A0A1S3QX72"/>
<dbReference type="PROSITE" id="PS51352">
    <property type="entry name" value="THIOREDOXIN_2"/>
    <property type="match status" value="1"/>
</dbReference>
<evidence type="ECO:0000256" key="5">
    <source>
        <dbReference type="ARBA" id="ARBA00022729"/>
    </source>
</evidence>
<name>A0A1S3QX72_SALSA</name>
<evidence type="ECO:0000256" key="6">
    <source>
        <dbReference type="ARBA" id="ARBA00022824"/>
    </source>
</evidence>
<keyword evidence="6" id="KW-0256">Endoplasmic reticulum</keyword>
<keyword evidence="4 15" id="KW-0812">Transmembrane</keyword>
<keyword evidence="7 15" id="KW-1133">Transmembrane helix</keyword>
<keyword evidence="9" id="KW-1015">Disulfide bond</keyword>
<feature type="region of interest" description="Disordered" evidence="14">
    <location>
        <begin position="409"/>
        <end position="444"/>
    </location>
</feature>
<dbReference type="PaxDb" id="8030-ENSSSAP00000058701"/>
<dbReference type="GO" id="GO:0005789">
    <property type="term" value="C:endoplasmic reticulum membrane"/>
    <property type="evidence" value="ECO:0007669"/>
    <property type="project" value="UniProtKB-SubCell"/>
</dbReference>
<comment type="catalytic activity">
    <reaction evidence="1">
        <text>Catalyzes the rearrangement of -S-S- bonds in proteins.</text>
        <dbReference type="EC" id="5.3.4.1"/>
    </reaction>
</comment>
<evidence type="ECO:0000256" key="9">
    <source>
        <dbReference type="ARBA" id="ARBA00023157"/>
    </source>
</evidence>
<reference evidence="19" key="1">
    <citation type="submission" date="2025-08" db="UniProtKB">
        <authorList>
            <consortium name="RefSeq"/>
        </authorList>
    </citation>
    <scope>IDENTIFICATION</scope>
</reference>
<evidence type="ECO:0000256" key="1">
    <source>
        <dbReference type="ARBA" id="ARBA00001182"/>
    </source>
</evidence>
<evidence type="ECO:0000256" key="11">
    <source>
        <dbReference type="ARBA" id="ARBA00023235"/>
    </source>
</evidence>